<sequence>MEFTLKYKDLNEKRQIPNEDYTIKDLLDELELSAQTVVSKQNGELVIEDTVIEEDDEIQIVQIIYGG</sequence>
<dbReference type="EMBL" id="SUTK01000005">
    <property type="protein sequence ID" value="MBE6501221.1"/>
    <property type="molecule type" value="Genomic_DNA"/>
</dbReference>
<dbReference type="InterPro" id="IPR003749">
    <property type="entry name" value="ThiS/MoaD-like"/>
</dbReference>
<dbReference type="Pfam" id="PF02597">
    <property type="entry name" value="ThiS"/>
    <property type="match status" value="1"/>
</dbReference>
<accession>A0A8T3V4J8</accession>
<dbReference type="RefSeq" id="WP_303738332.1">
    <property type="nucleotide sequence ID" value="NZ_SUTK01000005.1"/>
</dbReference>
<proteinExistence type="predicted"/>
<gene>
    <name evidence="1" type="ORF">E7Z79_02125</name>
</gene>
<evidence type="ECO:0000313" key="1">
    <source>
        <dbReference type="EMBL" id="MBE6501221.1"/>
    </source>
</evidence>
<dbReference type="InterPro" id="IPR012675">
    <property type="entry name" value="Beta-grasp_dom_sf"/>
</dbReference>
<dbReference type="InterPro" id="IPR016155">
    <property type="entry name" value="Mopterin_synth/thiamin_S_b"/>
</dbReference>
<organism evidence="1 2">
    <name type="scientific">Methanobrevibacter thaueri</name>
    <dbReference type="NCBI Taxonomy" id="190975"/>
    <lineage>
        <taxon>Archaea</taxon>
        <taxon>Methanobacteriati</taxon>
        <taxon>Methanobacteriota</taxon>
        <taxon>Methanomada group</taxon>
        <taxon>Methanobacteria</taxon>
        <taxon>Methanobacteriales</taxon>
        <taxon>Methanobacteriaceae</taxon>
        <taxon>Methanobrevibacter</taxon>
    </lineage>
</organism>
<name>A0A8T3V4J8_9EURY</name>
<dbReference type="SUPFAM" id="SSF54285">
    <property type="entry name" value="MoaD/ThiS"/>
    <property type="match status" value="1"/>
</dbReference>
<dbReference type="Gene3D" id="3.10.20.30">
    <property type="match status" value="1"/>
</dbReference>
<reference evidence="1" key="1">
    <citation type="submission" date="2019-04" db="EMBL/GenBank/DDBJ databases">
        <title>Evolution of Biomass-Degrading Anaerobic Consortia Revealed by Metagenomics.</title>
        <authorList>
            <person name="Peng X."/>
        </authorList>
    </citation>
    <scope>NUCLEOTIDE SEQUENCE</scope>
    <source>
        <strain evidence="1">SIG18</strain>
    </source>
</reference>
<dbReference type="AlphaFoldDB" id="A0A8T3V4J8"/>
<evidence type="ECO:0000313" key="2">
    <source>
        <dbReference type="Proteomes" id="UP000783037"/>
    </source>
</evidence>
<comment type="caution">
    <text evidence="1">The sequence shown here is derived from an EMBL/GenBank/DDBJ whole genome shotgun (WGS) entry which is preliminary data.</text>
</comment>
<protein>
    <submittedName>
        <fullName evidence="1">MoaD/ThiS family protein</fullName>
    </submittedName>
</protein>
<dbReference type="Proteomes" id="UP000783037">
    <property type="component" value="Unassembled WGS sequence"/>
</dbReference>